<evidence type="ECO:0000256" key="4">
    <source>
        <dbReference type="ARBA" id="ARBA00022737"/>
    </source>
</evidence>
<dbReference type="PANTHER" id="PTHR22906">
    <property type="entry name" value="PROPERDIN"/>
    <property type="match status" value="1"/>
</dbReference>
<organism evidence="7">
    <name type="scientific">Mesocestoides corti</name>
    <name type="common">Flatworm</name>
    <dbReference type="NCBI Taxonomy" id="53468"/>
    <lineage>
        <taxon>Eukaryota</taxon>
        <taxon>Metazoa</taxon>
        <taxon>Spiralia</taxon>
        <taxon>Lophotrochozoa</taxon>
        <taxon>Platyhelminthes</taxon>
        <taxon>Cestoda</taxon>
        <taxon>Eucestoda</taxon>
        <taxon>Cyclophyllidea</taxon>
        <taxon>Mesocestoididae</taxon>
        <taxon>Mesocestoides</taxon>
    </lineage>
</organism>
<reference evidence="7" key="1">
    <citation type="submission" date="2019-11" db="UniProtKB">
        <authorList>
            <consortium name="WormBaseParasite"/>
        </authorList>
    </citation>
    <scope>IDENTIFICATION</scope>
</reference>
<protein>
    <submittedName>
        <fullName evidence="7">TSP1_spondin domain-containing protein</fullName>
    </submittedName>
</protein>
<keyword evidence="2" id="KW-0964">Secreted</keyword>
<dbReference type="Pfam" id="PF00090">
    <property type="entry name" value="TSP_1"/>
    <property type="match status" value="2"/>
</dbReference>
<dbReference type="SUPFAM" id="SSF82895">
    <property type="entry name" value="TSP-1 type 1 repeat"/>
    <property type="match status" value="2"/>
</dbReference>
<evidence type="ECO:0000313" key="7">
    <source>
        <dbReference type="WBParaSite" id="MCU_008569-RA"/>
    </source>
</evidence>
<evidence type="ECO:0000256" key="1">
    <source>
        <dbReference type="ARBA" id="ARBA00004613"/>
    </source>
</evidence>
<feature type="signal peptide" evidence="6">
    <location>
        <begin position="1"/>
        <end position="21"/>
    </location>
</feature>
<dbReference type="FunFam" id="2.20.100.10:FF:000001">
    <property type="entry name" value="semaphorin-5A isoform X1"/>
    <property type="match status" value="1"/>
</dbReference>
<keyword evidence="3 6" id="KW-0732">Signal</keyword>
<name>A0A5K3FIW2_MESCO</name>
<dbReference type="PANTHER" id="PTHR22906:SF43">
    <property type="entry name" value="PROPERDIN"/>
    <property type="match status" value="1"/>
</dbReference>
<sequence length="215" mass="23405">MNLLWLIRLLIVLDYILCCAGTDSIAYCLAESAWGPWRCPGVSDRCTAPIATRYKCPEGDCVAGSQCTSIQGFKETRPCFEILSRGECKPYWGQWTSWSSCSATCGVSERTRYRACSGVFTASSLAGTCADPSRAADGLEKRDCPLRRICPRIAGGWGEWGDYSTCDATCGRGTRRRIRLCNRPLPQGGGVPCQGVDTQQVGLISSHNLQPGKKT</sequence>
<dbReference type="SMART" id="SM00209">
    <property type="entry name" value="TSP1"/>
    <property type="match status" value="2"/>
</dbReference>
<evidence type="ECO:0000256" key="5">
    <source>
        <dbReference type="ARBA" id="ARBA00023157"/>
    </source>
</evidence>
<evidence type="ECO:0000256" key="2">
    <source>
        <dbReference type="ARBA" id="ARBA00022525"/>
    </source>
</evidence>
<dbReference type="AlphaFoldDB" id="A0A5K3FIW2"/>
<dbReference type="Gene3D" id="2.20.100.10">
    <property type="entry name" value="Thrombospondin type-1 (TSP1) repeat"/>
    <property type="match status" value="2"/>
</dbReference>
<dbReference type="WBParaSite" id="MCU_008569-RA">
    <property type="protein sequence ID" value="MCU_008569-RA"/>
    <property type="gene ID" value="MCU_008569"/>
</dbReference>
<proteinExistence type="predicted"/>
<dbReference type="PROSITE" id="PS50092">
    <property type="entry name" value="TSP1"/>
    <property type="match status" value="2"/>
</dbReference>
<evidence type="ECO:0000256" key="3">
    <source>
        <dbReference type="ARBA" id="ARBA00022729"/>
    </source>
</evidence>
<dbReference type="InterPro" id="IPR052065">
    <property type="entry name" value="Compl_asym_regulator"/>
</dbReference>
<keyword evidence="4" id="KW-0677">Repeat</keyword>
<keyword evidence="5" id="KW-1015">Disulfide bond</keyword>
<comment type="subcellular location">
    <subcellularLocation>
        <location evidence="1">Secreted</location>
    </subcellularLocation>
</comment>
<feature type="chain" id="PRO_5024437729" evidence="6">
    <location>
        <begin position="22"/>
        <end position="215"/>
    </location>
</feature>
<dbReference type="InterPro" id="IPR000884">
    <property type="entry name" value="TSP1_rpt"/>
</dbReference>
<dbReference type="InterPro" id="IPR036383">
    <property type="entry name" value="TSP1_rpt_sf"/>
</dbReference>
<evidence type="ECO:0000256" key="6">
    <source>
        <dbReference type="SAM" id="SignalP"/>
    </source>
</evidence>
<accession>A0A5K3FIW2</accession>